<dbReference type="Proteomes" id="UP000631114">
    <property type="component" value="Unassembled WGS sequence"/>
</dbReference>
<evidence type="ECO:0000313" key="5">
    <source>
        <dbReference type="Proteomes" id="UP000631114"/>
    </source>
</evidence>
<comment type="caution">
    <text evidence="4">The sequence shown here is derived from an EMBL/GenBank/DDBJ whole genome shotgun (WGS) entry which is preliminary data.</text>
</comment>
<dbReference type="AlphaFoldDB" id="A0A835HA63"/>
<feature type="domain" description="Large ribosomal subunit protein uL23 N-terminal" evidence="3">
    <location>
        <begin position="109"/>
        <end position="159"/>
    </location>
</feature>
<dbReference type="InterPro" id="IPR005633">
    <property type="entry name" value="Ribosomal_uL23_N"/>
</dbReference>
<feature type="domain" description="Retrotransposon gag" evidence="2">
    <location>
        <begin position="14"/>
        <end position="79"/>
    </location>
</feature>
<evidence type="ECO:0000256" key="1">
    <source>
        <dbReference type="SAM" id="MobiDB-lite"/>
    </source>
</evidence>
<name>A0A835HA63_9MAGN</name>
<dbReference type="InterPro" id="IPR012677">
    <property type="entry name" value="Nucleotide-bd_a/b_plait_sf"/>
</dbReference>
<evidence type="ECO:0000313" key="4">
    <source>
        <dbReference type="EMBL" id="KAF9594769.1"/>
    </source>
</evidence>
<dbReference type="EMBL" id="JADFTS010000008">
    <property type="protein sequence ID" value="KAF9594769.1"/>
    <property type="molecule type" value="Genomic_DNA"/>
</dbReference>
<dbReference type="OrthoDB" id="1749511at2759"/>
<dbReference type="GO" id="GO:0003735">
    <property type="term" value="F:structural constituent of ribosome"/>
    <property type="evidence" value="ECO:0007669"/>
    <property type="project" value="InterPro"/>
</dbReference>
<sequence length="339" mass="37331">MVSGQWLNQSLGELTWRQFSTSLCKRFGSRKHIDPMSSLSKLTQQGTVREYITSFETLINLVPGIQDQHQVSLFVSGLKAEIQARVHIHNPLSLSHVKVAVSTTKKADPKAQVLKAAKAMKSGPSTLTKKAKKIRTSVTFHHPKTLNKARDPKYPRINATSMNKLDHYQILKSIPKRIDKSFFVKTEETLTLYEAMRFAIYEAMSFAEMLNGIKTLALGEGKRVEPKWQRVQSREVALKALNQISSSDASAKVLIEVGILPSLVKDLFTIGANQLPTQQKGSTFAPPQGQNLSVPTHPHLSNGSGSGTTQQSGPAPLQSNGVAPPATNHTRRNCSSLFQ</sequence>
<feature type="compositionally biased region" description="Low complexity" evidence="1">
    <location>
        <begin position="301"/>
        <end position="313"/>
    </location>
</feature>
<dbReference type="Pfam" id="PF03732">
    <property type="entry name" value="Retrotrans_gag"/>
    <property type="match status" value="1"/>
</dbReference>
<protein>
    <recommendedName>
        <fullName evidence="6">Retrotransposon gag domain-containing protein</fullName>
    </recommendedName>
</protein>
<dbReference type="GO" id="GO:0005840">
    <property type="term" value="C:ribosome"/>
    <property type="evidence" value="ECO:0007669"/>
    <property type="project" value="InterPro"/>
</dbReference>
<dbReference type="InterPro" id="IPR013025">
    <property type="entry name" value="Ribosomal_uL23-like"/>
</dbReference>
<evidence type="ECO:0000259" key="3">
    <source>
        <dbReference type="Pfam" id="PF03939"/>
    </source>
</evidence>
<feature type="region of interest" description="Disordered" evidence="1">
    <location>
        <begin position="278"/>
        <end position="339"/>
    </location>
</feature>
<evidence type="ECO:0008006" key="6">
    <source>
        <dbReference type="Google" id="ProtNLM"/>
    </source>
</evidence>
<proteinExistence type="predicted"/>
<accession>A0A835HA63</accession>
<dbReference type="PANTHER" id="PTHR11620">
    <property type="entry name" value="60S RIBOSOMAL PROTEIN L23A"/>
    <property type="match status" value="1"/>
</dbReference>
<dbReference type="Pfam" id="PF03939">
    <property type="entry name" value="Ribosomal_L23eN"/>
    <property type="match status" value="1"/>
</dbReference>
<dbReference type="GO" id="GO:0006412">
    <property type="term" value="P:translation"/>
    <property type="evidence" value="ECO:0007669"/>
    <property type="project" value="InterPro"/>
</dbReference>
<evidence type="ECO:0000259" key="2">
    <source>
        <dbReference type="Pfam" id="PF03732"/>
    </source>
</evidence>
<dbReference type="Gene3D" id="3.30.70.330">
    <property type="match status" value="1"/>
</dbReference>
<organism evidence="4 5">
    <name type="scientific">Coptis chinensis</name>
    <dbReference type="NCBI Taxonomy" id="261450"/>
    <lineage>
        <taxon>Eukaryota</taxon>
        <taxon>Viridiplantae</taxon>
        <taxon>Streptophyta</taxon>
        <taxon>Embryophyta</taxon>
        <taxon>Tracheophyta</taxon>
        <taxon>Spermatophyta</taxon>
        <taxon>Magnoliopsida</taxon>
        <taxon>Ranunculales</taxon>
        <taxon>Ranunculaceae</taxon>
        <taxon>Coptidoideae</taxon>
        <taxon>Coptis</taxon>
    </lineage>
</organism>
<keyword evidence="5" id="KW-1185">Reference proteome</keyword>
<gene>
    <name evidence="4" type="ORF">IFM89_034752</name>
</gene>
<reference evidence="4 5" key="1">
    <citation type="submission" date="2020-10" db="EMBL/GenBank/DDBJ databases">
        <title>The Coptis chinensis genome and diversification of protoberbering-type alkaloids.</title>
        <authorList>
            <person name="Wang B."/>
            <person name="Shu S."/>
            <person name="Song C."/>
            <person name="Liu Y."/>
        </authorList>
    </citation>
    <scope>NUCLEOTIDE SEQUENCE [LARGE SCALE GENOMIC DNA]</scope>
    <source>
        <strain evidence="4">HL-2020</strain>
        <tissue evidence="4">Leaf</tissue>
    </source>
</reference>
<dbReference type="InterPro" id="IPR005162">
    <property type="entry name" value="Retrotrans_gag_dom"/>
</dbReference>